<gene>
    <name evidence="2" type="ORF">MNB_SV-9-412</name>
</gene>
<evidence type="ECO:0000313" key="2">
    <source>
        <dbReference type="EMBL" id="SFV62269.1"/>
    </source>
</evidence>
<feature type="transmembrane region" description="Helical" evidence="1">
    <location>
        <begin position="44"/>
        <end position="63"/>
    </location>
</feature>
<protein>
    <submittedName>
        <fullName evidence="2">Uncharacterized protein</fullName>
    </submittedName>
</protein>
<name>A0A1W1C938_9ZZZZ</name>
<sequence>MEKLDIVLTLVFSLVMLIFMAFPAMKVTDWLEDTFGIDIKWHNLIMFSLIILFSLSIGIFLKFA</sequence>
<reference evidence="2" key="1">
    <citation type="submission" date="2016-10" db="EMBL/GenBank/DDBJ databases">
        <authorList>
            <person name="de Groot N.N."/>
        </authorList>
    </citation>
    <scope>NUCLEOTIDE SEQUENCE</scope>
</reference>
<evidence type="ECO:0000256" key="1">
    <source>
        <dbReference type="SAM" id="Phobius"/>
    </source>
</evidence>
<keyword evidence="1" id="KW-0472">Membrane</keyword>
<keyword evidence="1" id="KW-1133">Transmembrane helix</keyword>
<dbReference type="AlphaFoldDB" id="A0A1W1C938"/>
<organism evidence="2">
    <name type="scientific">hydrothermal vent metagenome</name>
    <dbReference type="NCBI Taxonomy" id="652676"/>
    <lineage>
        <taxon>unclassified sequences</taxon>
        <taxon>metagenomes</taxon>
        <taxon>ecological metagenomes</taxon>
    </lineage>
</organism>
<dbReference type="EMBL" id="FPHG01000051">
    <property type="protein sequence ID" value="SFV62269.1"/>
    <property type="molecule type" value="Genomic_DNA"/>
</dbReference>
<feature type="transmembrane region" description="Helical" evidence="1">
    <location>
        <begin position="7"/>
        <end position="24"/>
    </location>
</feature>
<proteinExistence type="predicted"/>
<accession>A0A1W1C938</accession>
<keyword evidence="1" id="KW-0812">Transmembrane</keyword>